<dbReference type="InterPro" id="IPR048384">
    <property type="entry name" value="TPPII_GBD"/>
</dbReference>
<protein>
    <recommendedName>
        <fullName evidence="4">Tripeptidyl-peptidase 2</fullName>
        <ecNumber evidence="3">3.4.14.10</ecNumber>
    </recommendedName>
    <alternativeName>
        <fullName evidence="9">Tripeptidyl aminopeptidase</fullName>
    </alternativeName>
    <alternativeName>
        <fullName evidence="10">Tripeptidyl-peptidase II</fullName>
    </alternativeName>
</protein>
<dbReference type="FunFam" id="3.40.50.200:FF:000003">
    <property type="entry name" value="Tripeptidyl peptidase 2"/>
    <property type="match status" value="1"/>
</dbReference>
<dbReference type="Gene3D" id="2.60.40.3170">
    <property type="match status" value="1"/>
</dbReference>
<evidence type="ECO:0000313" key="19">
    <source>
        <dbReference type="Proteomes" id="UP000694568"/>
    </source>
</evidence>
<keyword evidence="7 11" id="KW-0378">Hydrolase</keyword>
<evidence type="ECO:0000313" key="18">
    <source>
        <dbReference type="Ensembl" id="ENSSLUP00000022720.1"/>
    </source>
</evidence>
<dbReference type="PANTHER" id="PTHR43806:SF14">
    <property type="entry name" value="TRIPEPTIDYL-PEPTIDASE 2"/>
    <property type="match status" value="1"/>
</dbReference>
<reference evidence="18" key="1">
    <citation type="submission" date="2025-08" db="UniProtKB">
        <authorList>
            <consortium name="Ensembl"/>
        </authorList>
    </citation>
    <scope>IDENTIFICATION</scope>
</reference>
<dbReference type="InterPro" id="IPR048383">
    <property type="entry name" value="TPPII_Ig-like-1"/>
</dbReference>
<dbReference type="InterPro" id="IPR022232">
    <property type="entry name" value="TPPII_C_art"/>
</dbReference>
<dbReference type="InterPro" id="IPR046939">
    <property type="entry name" value="TPPII_C_sf"/>
</dbReference>
<feature type="domain" description="Peptidase S8/S53" evidence="13">
    <location>
        <begin position="35"/>
        <end position="498"/>
    </location>
</feature>
<dbReference type="Pfam" id="PF12583">
    <property type="entry name" value="TPPII_C"/>
    <property type="match status" value="1"/>
</dbReference>
<evidence type="ECO:0000259" key="15">
    <source>
        <dbReference type="Pfam" id="PF12583"/>
    </source>
</evidence>
<dbReference type="GO" id="GO:0004252">
    <property type="term" value="F:serine-type endopeptidase activity"/>
    <property type="evidence" value="ECO:0007669"/>
    <property type="project" value="UniProtKB-UniRule"/>
</dbReference>
<evidence type="ECO:0000256" key="5">
    <source>
        <dbReference type="ARBA" id="ARBA00022438"/>
    </source>
</evidence>
<feature type="active site" description="Charge relay system" evidence="11">
    <location>
        <position position="447"/>
    </location>
</feature>
<dbReference type="InterPro" id="IPR015500">
    <property type="entry name" value="Peptidase_S8_subtilisin-rel"/>
</dbReference>
<dbReference type="InterPro" id="IPR034051">
    <property type="entry name" value="TPP_II_domain"/>
</dbReference>
<dbReference type="Ensembl" id="ENSSLUT00000023467.1">
    <property type="protein sequence ID" value="ENSSLUP00000022720.1"/>
    <property type="gene ID" value="ENSSLUG00000010280.1"/>
</dbReference>
<organism evidence="18 19">
    <name type="scientific">Sander lucioperca</name>
    <name type="common">Pike-perch</name>
    <name type="synonym">Perca lucioperca</name>
    <dbReference type="NCBI Taxonomy" id="283035"/>
    <lineage>
        <taxon>Eukaryota</taxon>
        <taxon>Metazoa</taxon>
        <taxon>Chordata</taxon>
        <taxon>Craniata</taxon>
        <taxon>Vertebrata</taxon>
        <taxon>Euteleostomi</taxon>
        <taxon>Actinopterygii</taxon>
        <taxon>Neopterygii</taxon>
        <taxon>Teleostei</taxon>
        <taxon>Neoteleostei</taxon>
        <taxon>Acanthomorphata</taxon>
        <taxon>Eupercaria</taxon>
        <taxon>Perciformes</taxon>
        <taxon>Percoidei</taxon>
        <taxon>Percidae</taxon>
        <taxon>Luciopercinae</taxon>
        <taxon>Sander</taxon>
    </lineage>
</organism>
<dbReference type="Pfam" id="PF21223">
    <property type="entry name" value="TPPII_Ig-like-1"/>
    <property type="match status" value="1"/>
</dbReference>
<evidence type="ECO:0000256" key="10">
    <source>
        <dbReference type="ARBA" id="ARBA00075739"/>
    </source>
</evidence>
<reference evidence="18" key="2">
    <citation type="submission" date="2025-09" db="UniProtKB">
        <authorList>
            <consortium name="Ensembl"/>
        </authorList>
    </citation>
    <scope>IDENTIFICATION</scope>
</reference>
<dbReference type="FunFam" id="1.25.40.710:FF:000001">
    <property type="entry name" value="Tripeptidyl peptidase 2"/>
    <property type="match status" value="1"/>
</dbReference>
<evidence type="ECO:0000259" key="17">
    <source>
        <dbReference type="Pfam" id="PF21316"/>
    </source>
</evidence>
<keyword evidence="8 11" id="KW-0720">Serine protease</keyword>
<dbReference type="Gene3D" id="6.10.250.3080">
    <property type="match status" value="1"/>
</dbReference>
<dbReference type="PROSITE" id="PS51892">
    <property type="entry name" value="SUBTILASE"/>
    <property type="match status" value="1"/>
</dbReference>
<sequence>MAAHSTEEPFPFHGLLPKKETGAASFLTRFPEHDGRGVLIAILDTGVDPGAPGMQVTTEGKPKIVDIIDTTGSGDVNMTTVAEPKDGTITGLSGRTLKIPPAWVNPSGKYRIGVKNGYEFFPKALKERIQKERKEKLWDPPHRAALAEVSRKTEEFDLSHPSPSQKLQKEELQSQSELLASLEKKYSDPGPVYDCVLWHDGVTWRAVVDTLESGELSQCTVLSSYRERQEYATLGNAEMLNYSVSIYDEGNTLCIVTSGGAHGTHVASIAAGYFPEEPERNGVAPGAQILALKIGDTRLSTMETGTGLIRAMIEVINYKCDLVNYSYGEATHWPNSGRICEVITEAVQKHNVIFVSSAGNNGPCLSTVGCPGGTTSSVIGVGAYVTPDMMVAEYSLREKLPPNQYTWSSRGPSTDGALGVSISAPGGAIASVPNWTLRGTQLMNGTSMSSPNACGGIALILSGLKQSGIRPSVPAVRRALEHTALKVDDIEVFAQGHGIMQVDKALDYLTQHASLPTSHLGFSVTVGSQKGIYLREPAHILASSDHGVGIEPIFPENTENSERISLQLHLALTCAAPWVQCPSHLELMNQCRHVNVRVDPVGLREGVHYTEVGMGKRVGWKDFVLESINVNVVILNACLFVFRCVAMIQQHLAVITLTSHSGDVSSKFVLHAVHLVKQKAYRANEFYKFSSLLEQGSLTEAFPVLSGRIVELCIARWWASLGDVTVDYSISFHGLNTSPSPLHIHASEGVTRFDVSSPLRYEEVSPTITLKSWVQPLRPLNSKIKALGLRDVLPNNRQIYEIVLTYSFHQPKSGEVTPSCPMLCELLYESEFDSQLWMLFDQNKRLLGSGDAYPHQYSLKLEKGDYTVRLQVRHEQSSELERLKDLPFVVSHRLSTTLSLDVYESHRAALMAKKKANSVTLCPGATQPFYVTALPDDKIPKGTSPGCYLSGSLVVPKSEYGKKAGQASAKRQGKFKKDIVPVVYHLIPAPNKTKNGGKEKEKDKEGDKEKDVKEEFAEAMRDLKIQWMTKLDSSSIYDELGENYADYLPLHVQRLHQLDSEKERVKRLREVETAADIVISHIDQTALAVYLTLKTDPRPDAASIKTDMEKQKSSLLDALCRKGCSLADQLLLPPEVGEQVASSSDDAVHSVVQALTDTFWEVQKWAELTDSKVLMFSYKHALVNKMYGRALKYASKMVEEKPSKDNMKNCIQLMRHLRWIHCATFSENWLPVMYPADYTLF</sequence>
<evidence type="ECO:0000256" key="11">
    <source>
        <dbReference type="PROSITE-ProRule" id="PRU01240"/>
    </source>
</evidence>
<dbReference type="PANTHER" id="PTHR43806">
    <property type="entry name" value="PEPTIDASE S8"/>
    <property type="match status" value="1"/>
</dbReference>
<dbReference type="Pfam" id="PF21316">
    <property type="entry name" value="TPPII_GBD"/>
    <property type="match status" value="1"/>
</dbReference>
<evidence type="ECO:0000256" key="9">
    <source>
        <dbReference type="ARBA" id="ARBA00032232"/>
    </source>
</evidence>
<keyword evidence="19" id="KW-1185">Reference proteome</keyword>
<dbReference type="InterPro" id="IPR000209">
    <property type="entry name" value="Peptidase_S8/S53_dom"/>
</dbReference>
<feature type="compositionally biased region" description="Basic and acidic residues" evidence="12">
    <location>
        <begin position="996"/>
        <end position="1012"/>
    </location>
</feature>
<evidence type="ECO:0000256" key="7">
    <source>
        <dbReference type="ARBA" id="ARBA00022801"/>
    </source>
</evidence>
<dbReference type="GO" id="GO:0006508">
    <property type="term" value="P:proteolysis"/>
    <property type="evidence" value="ECO:0007669"/>
    <property type="project" value="UniProtKB-KW"/>
</dbReference>
<dbReference type="GO" id="GO:0004177">
    <property type="term" value="F:aminopeptidase activity"/>
    <property type="evidence" value="ECO:0007669"/>
    <property type="project" value="UniProtKB-KW"/>
</dbReference>
<dbReference type="PROSITE" id="PS00137">
    <property type="entry name" value="SUBTILASE_HIS"/>
    <property type="match status" value="1"/>
</dbReference>
<dbReference type="InterPro" id="IPR022398">
    <property type="entry name" value="Peptidase_S8_His-AS"/>
</dbReference>
<dbReference type="InterPro" id="IPR036852">
    <property type="entry name" value="Peptidase_S8/S53_dom_sf"/>
</dbReference>
<dbReference type="Gene3D" id="2.20.25.690">
    <property type="match status" value="1"/>
</dbReference>
<keyword evidence="5" id="KW-0031">Aminopeptidase</keyword>
<dbReference type="PROSITE" id="PS00138">
    <property type="entry name" value="SUBTILASE_SER"/>
    <property type="match status" value="1"/>
</dbReference>
<evidence type="ECO:0000256" key="3">
    <source>
        <dbReference type="ARBA" id="ARBA00012462"/>
    </source>
</evidence>
<dbReference type="SUPFAM" id="SSF52743">
    <property type="entry name" value="Subtilisin-like"/>
    <property type="match status" value="1"/>
</dbReference>
<dbReference type="EC" id="3.4.14.10" evidence="3"/>
<name>A0A8C9YAU3_SANLU</name>
<dbReference type="InterPro" id="IPR022229">
    <property type="entry name" value="TPPII_Ig-like-2"/>
</dbReference>
<feature type="domain" description="Tripeptidyl-peptidase II galactose-binding" evidence="17">
    <location>
        <begin position="654"/>
        <end position="722"/>
    </location>
</feature>
<proteinExistence type="inferred from homology"/>
<feature type="region of interest" description="Disordered" evidence="12">
    <location>
        <begin position="988"/>
        <end position="1012"/>
    </location>
</feature>
<evidence type="ECO:0000256" key="1">
    <source>
        <dbReference type="ARBA" id="ARBA00001910"/>
    </source>
</evidence>
<evidence type="ECO:0000256" key="8">
    <source>
        <dbReference type="ARBA" id="ARBA00022825"/>
    </source>
</evidence>
<evidence type="ECO:0000259" key="13">
    <source>
        <dbReference type="Pfam" id="PF00082"/>
    </source>
</evidence>
<feature type="region of interest" description="Disordered" evidence="12">
    <location>
        <begin position="150"/>
        <end position="169"/>
    </location>
</feature>
<dbReference type="GO" id="GO:0005829">
    <property type="term" value="C:cytosol"/>
    <property type="evidence" value="ECO:0007669"/>
    <property type="project" value="TreeGrafter"/>
</dbReference>
<feature type="domain" description="Tripeptidyl peptidase II second Ig-like" evidence="14">
    <location>
        <begin position="757"/>
        <end position="943"/>
    </location>
</feature>
<evidence type="ECO:0000256" key="2">
    <source>
        <dbReference type="ARBA" id="ARBA00011073"/>
    </source>
</evidence>
<dbReference type="PRINTS" id="PR00723">
    <property type="entry name" value="SUBTILISIN"/>
</dbReference>
<comment type="catalytic activity">
    <reaction evidence="1">
        <text>Release of an N-terminal tripeptide from a polypeptide.</text>
        <dbReference type="EC" id="3.4.14.10"/>
    </reaction>
</comment>
<evidence type="ECO:0000256" key="4">
    <source>
        <dbReference type="ARBA" id="ARBA00020244"/>
    </source>
</evidence>
<gene>
    <name evidence="18" type="primary">tpp2</name>
</gene>
<dbReference type="GeneTree" id="ENSGT00390000014623"/>
<dbReference type="Proteomes" id="UP000694568">
    <property type="component" value="Unplaced"/>
</dbReference>
<dbReference type="Pfam" id="PF12580">
    <property type="entry name" value="TPPII"/>
    <property type="match status" value="1"/>
</dbReference>
<evidence type="ECO:0000256" key="12">
    <source>
        <dbReference type="SAM" id="MobiDB-lite"/>
    </source>
</evidence>
<dbReference type="GO" id="GO:0008240">
    <property type="term" value="F:tripeptidyl-peptidase activity"/>
    <property type="evidence" value="ECO:0007669"/>
    <property type="project" value="UniProtKB-EC"/>
</dbReference>
<dbReference type="Gene3D" id="1.25.40.710">
    <property type="match status" value="1"/>
</dbReference>
<dbReference type="InterPro" id="IPR046940">
    <property type="entry name" value="TPPII_Ig-like_sf"/>
</dbReference>
<evidence type="ECO:0000259" key="16">
    <source>
        <dbReference type="Pfam" id="PF21223"/>
    </source>
</evidence>
<dbReference type="InterPro" id="IPR023828">
    <property type="entry name" value="Peptidase_S8_Ser-AS"/>
</dbReference>
<accession>A0A8C9YAU3</accession>
<dbReference type="FunFam" id="3.40.50.200:FF:000009">
    <property type="entry name" value="tripeptidyl-peptidase 2 isoform X1"/>
    <property type="match status" value="1"/>
</dbReference>
<dbReference type="Pfam" id="PF00082">
    <property type="entry name" value="Peptidase_S8"/>
    <property type="match status" value="1"/>
</dbReference>
<keyword evidence="6 11" id="KW-0645">Protease</keyword>
<comment type="similarity">
    <text evidence="2 11">Belongs to the peptidase S8 family.</text>
</comment>
<feature type="domain" description="Tripeptidyl-peptidase II first Ig-like" evidence="16">
    <location>
        <begin position="521"/>
        <end position="612"/>
    </location>
</feature>
<dbReference type="Gene3D" id="3.40.50.200">
    <property type="entry name" value="Peptidase S8/S53 domain"/>
    <property type="match status" value="1"/>
</dbReference>
<feature type="domain" description="Tripeptidyl peptidase II C-terminal" evidence="15">
    <location>
        <begin position="1005"/>
        <end position="1064"/>
    </location>
</feature>
<dbReference type="InterPro" id="IPR050131">
    <property type="entry name" value="Peptidase_S8_subtilisin-like"/>
</dbReference>
<feature type="active site" description="Charge relay system" evidence="11">
    <location>
        <position position="262"/>
    </location>
</feature>
<evidence type="ECO:0000256" key="6">
    <source>
        <dbReference type="ARBA" id="ARBA00022670"/>
    </source>
</evidence>
<feature type="active site" description="Charge relay system" evidence="11">
    <location>
        <position position="44"/>
    </location>
</feature>
<dbReference type="CDD" id="cd04857">
    <property type="entry name" value="Peptidases_S8_Tripeptidyl_Aminopeptidase_II"/>
    <property type="match status" value="1"/>
</dbReference>
<dbReference type="AlphaFoldDB" id="A0A8C9YAU3"/>
<evidence type="ECO:0000259" key="14">
    <source>
        <dbReference type="Pfam" id="PF12580"/>
    </source>
</evidence>